<gene>
    <name evidence="3" type="primary">LOC135194641</name>
</gene>
<organism evidence="2 3">
    <name type="scientific">Vanessa tameamea</name>
    <name type="common">Kamehameha butterfly</name>
    <dbReference type="NCBI Taxonomy" id="334116"/>
    <lineage>
        <taxon>Eukaryota</taxon>
        <taxon>Metazoa</taxon>
        <taxon>Ecdysozoa</taxon>
        <taxon>Arthropoda</taxon>
        <taxon>Hexapoda</taxon>
        <taxon>Insecta</taxon>
        <taxon>Pterygota</taxon>
        <taxon>Neoptera</taxon>
        <taxon>Endopterygota</taxon>
        <taxon>Lepidoptera</taxon>
        <taxon>Glossata</taxon>
        <taxon>Ditrysia</taxon>
        <taxon>Papilionoidea</taxon>
        <taxon>Nymphalidae</taxon>
        <taxon>Nymphalinae</taxon>
        <taxon>Vanessa</taxon>
    </lineage>
</organism>
<proteinExistence type="predicted"/>
<accession>A0ABM4AYI1</accession>
<feature type="compositionally biased region" description="Basic and acidic residues" evidence="1">
    <location>
        <begin position="2841"/>
        <end position="2859"/>
    </location>
</feature>
<protein>
    <submittedName>
        <fullName evidence="3">Titin-like</fullName>
    </submittedName>
</protein>
<reference evidence="3" key="1">
    <citation type="submission" date="2025-08" db="UniProtKB">
        <authorList>
            <consortium name="RefSeq"/>
        </authorList>
    </citation>
    <scope>IDENTIFICATION</scope>
    <source>
        <tissue evidence="3">Whole body</tissue>
    </source>
</reference>
<evidence type="ECO:0000256" key="1">
    <source>
        <dbReference type="SAM" id="MobiDB-lite"/>
    </source>
</evidence>
<dbReference type="GeneID" id="135194641"/>
<keyword evidence="2" id="KW-1185">Reference proteome</keyword>
<dbReference type="Proteomes" id="UP001652626">
    <property type="component" value="Chromosome Z"/>
</dbReference>
<sequence length="3249" mass="359330">MSARLRSAKAAGLLTPLEGKTAEQKENILKGLAKAGIPLPEGKTKSEKRIIEKVREEIGLPPEPKTPSLREKMKQAQIDGIITPLEGKTPAEKEKILLKMHEAGIPLPKGRTASEKSLVKKVKAGVITRPYRVPSKKLREAKAAGLLTPLEGKTAEQKERIITGLAKAGLPLPEGKTPSDKALINKVQEKIRKIDKKSAKVIKEGKGPSDECICDMLAPMRPQKKAVSLTDLIGKTPEQKEKYLKDLALQGIPLPESRTKSDKKLINKIRADIGLPPEPTTPSLKEKYNRALDAGLITPLQGKSEQQKEKILRRQAEMGLPLPEGRTPSEKDLIAKVIATTPPVIKIKSEKLRKAKAAGLLTPLAGKSPEQKEKILKGLAMHGIPLPEPKTFSEKNIIDKVRAEVGLPPEPKTIQERQRYDRAIAAGIITPLQGKSPSMKEKILRGQAEMGLPLPEGRTRSEKDLIAKVRATTLPLSKVHMPLKSEKLRKAKAAGILTPLDGKSPEQKEKILKGLAMYGIPLPEPKTSSERNIIDKVRAEVGLPPEPKTKQEKEMYDRAIAAGIITPLQGKSPSQKEKILRRQAEMGLPLPEGRTHSEKSLIAKVRATTQPIPKIKSEKLRKAKAAGLLTPLEGKSPAQKEKILKGLAMHGIPLPEPKTSSDRNIIDKVRAEVGLPPEPKTRQERQRYDRAIAAGIITPLEGKSPSQKEKILRGQAEMGLPLPEGRTPSEKDLIAKVRATTLPLSKVHIPLKSEKLRRAKAAGILTPLAGKSPEQKEKILKGLAMHGIPLPEPKTSSERNIIDKVRAEVGLPPEPKTKQEKEMYDRAIAAGLITPLQGKSPSQKEKILREQAEMGLPLPEGRTPSEKELIAKVRATTPPIPKIKSEKLRKAKAAGLLTPLEGKSPAQKEKILKGLAMHGIPLPEPTTSSERNIIDKVRAEVGLPPEPKTRQERRRYDRAIAAGIITPLQGKSPSMKEKILRGQAEMGLPLPEGRTRSEKDLIAKVRATTLPLSRVHMPLKSEKLRRAKAAGILTPLTGKPPEQKERILKGLAMHGIPLPEPKTSSERNIIDKVRAEVGLPPEPKTKQEKEMYDRAIAAGIITPLQGKSPSQKEKILREQAEMGLPLPEGRTPSEKELIAKVRATTQPIPKIKSEKLRKAKAAGLLTPLEGKSPAQKEKILKGLAMHGIPLPEPKTSSDRNIIDKVRAEVGLPPEPKTRQERQRYDRAIAAGIITPLEGKSPSQKEKILRGQAEMGLPLPEGRTPSEKDLIAKVRATTLPLSKVHIPLKSEKLRRAKAAGILTPLAGKSPEQKEKILKGLAMHGIPLPEPKTSSERNIIDKVRAEVGLPPEPKTKQEKEMYDRAIAAGLITPLQGKSPSQKEKILREQAEMGLPLPEGRTPSEKELIAKVRATMPPIPKIKSEKLRKAKAAGLLTPLAGKSPSQKEKILREQAEMGLPLPEGRTPSEKELIAKVRATTPPIPKIKSEKLRKAKAAGLLTPLEGKSPAQKEKILKGLAMHGIPLPEPKTSSERNIIDKVRAEVGLPPEPKTLRERRRYDRAIAAGIITPLQGKSPSQKEKILRGQAEMGLPLPEGRTPSEKDLIAKVRATTLPLSKVHIPLKSEKLRRAKAAGILTPLAGKSPEQKEKILKGLAMHGIPLPEPKTSSERNIIDKVRAEVGLPPEPKTKQEKEMYDRAIAAGLITPLQGKSPSQKEKILREQAEMGLPLPEGRTPSEKDLIAKVRATTPPVIKVKSEKLRKAKAAGLLTPLEGKSPEQKEKILKGLAMHGIPLPEPKTSSERNIMDKVRAEVGLPPEPKTRQEKHRYDRAIAAGIITPLQGKSPSMKEKILRGQAEMGLPLPEGRTPSEKDLIAKVRATTLPLSKVRIPLKSEKLRKAKAAGILTPLDGKTPEQKEKILKGLAMHGIPLPESKTSSEKKIIDKVRAEVGLPPEPKTQQEKEMYDRATAAGIITPLQGKSPSQKEKILRSQAEMGLRLPEGRTRSEKDLIAKVKATTLPIPKVKSEKLRKAKAAGLLTPLEGKSPEQKEKILKGLAMYGIPLPEPKTSSERNIINKVRAEVGLPPEPKTRQEKEKYNRAMAAGLITPLIGKSPSQKANILRGQAKLGLQLPEGNTPSEKSLIRKVKETTPVEPEFLALPPELTKLEKKTAKVMKEGKGPSDECICDILTPRRRSLSRKSTEIYKIPSEKLRKAKEAGLLTPLEGKSKAQKEKIIKGLALQGIPLPEGKTDSEKKIIDKVRADLGLPPEPKTKSAKKAYNKALADGFITPLQGKSKAQKEKILRKQAELGLLLPEGRTPSEKSLIAKLKETFPPPIETPSLREKLSKARAAGLLTPLEGKTYEQKEKILKNLAEAGLPLPEGKTPSDRSLIQKVEAEYGKFPKAKTKSKKIGESVVRRKGGITEEFEDIIKTTTCDRGCGCDKKKIRFKHSYVKIRVTSPDISSLCPCPEECVPGVKGGVFTDNEGIKVTVGRVTGIPSFSSRKSFDSDKAILEPSTNTTLKNIFGNENGVLTYHYSKNYKNTNLACSKSETNVQKLYMKQCFPRNCKTCSSYNSRDIFKNDCKKISSVRIIQSIEDNFNNLISSQEYLIKNTSKNTSFESMYLLNRDSSLSLLTLPTSISIISFSTTESSSNSSFYKERTSCTSLNFSECLQSTNDSSTSEAIRNTSFESYGCFPDTYSQFRTYIENNAKHNILMFRINKSKTSYLMKRKYFGKKETAMIDNDLVINDFICDILSKSQIYSTSSLVFVMTTTSDEHNSKYSPSERRQSSTIGIDLLGNHNNWNNKAKSLRQIHQKQKGFKITSKGRTEKINSSVMLVDCNKKIKSQNENEKHERNLLTNEQKHQTNTRNQNTDTTQDRPCCCKAKEDRLHIATDISQRKVGSIVTELVTPIILKEADAQGLSHETYINPQDNNIMRQPRLKVTQSNLKMPTPIRFCKIPPCNDGKNSNYHLVPICGSQKTSTNNTTTETTFKTCDCSPEKLMKLFEKSAKEISSKACNVCSIEIIDAKKLLSNECHARKCNNCRSKKSPEAVTSHEKKLKNVCPCEQQKLFIENDFEEKIDDKKSTSSKDRCKCLQIDKDQKHIKKNIICECPEPEPEPEIDFMDWIDENEERRLKSDLTQTISGFRINIPRKKTDRENFEFEMSFEETLRYIAENLENESSKYNSDICSCKSDLKLQSKNVSVDCECPYESYTPEAPEEETFEEEPFTGIKFHISGKGSGSKGLNGILCFRC</sequence>
<dbReference type="RefSeq" id="XP_064076360.1">
    <property type="nucleotide sequence ID" value="XM_064220290.1"/>
</dbReference>
<evidence type="ECO:0000313" key="2">
    <source>
        <dbReference type="Proteomes" id="UP001652626"/>
    </source>
</evidence>
<name>A0ABM4AYI1_VANTA</name>
<feature type="compositionally biased region" description="Low complexity" evidence="1">
    <location>
        <begin position="2860"/>
        <end position="2874"/>
    </location>
</feature>
<feature type="region of interest" description="Disordered" evidence="1">
    <location>
        <begin position="2841"/>
        <end position="2874"/>
    </location>
</feature>
<evidence type="ECO:0000313" key="3">
    <source>
        <dbReference type="RefSeq" id="XP_064076360.1"/>
    </source>
</evidence>